<dbReference type="SUPFAM" id="SSF49785">
    <property type="entry name" value="Galactose-binding domain-like"/>
    <property type="match status" value="1"/>
</dbReference>
<dbReference type="Gene3D" id="2.60.120.260">
    <property type="entry name" value="Galactose-binding domain-like"/>
    <property type="match status" value="1"/>
</dbReference>
<reference evidence="4 5" key="1">
    <citation type="submission" date="2020-08" db="EMBL/GenBank/DDBJ databases">
        <title>Genome public.</title>
        <authorList>
            <person name="Liu C."/>
            <person name="Sun Q."/>
        </authorList>
    </citation>
    <scope>NUCLEOTIDE SEQUENCE [LARGE SCALE GENOMIC DNA]</scope>
    <source>
        <strain evidence="4 5">M27</strain>
    </source>
</reference>
<evidence type="ECO:0000259" key="2">
    <source>
        <dbReference type="Pfam" id="PF00754"/>
    </source>
</evidence>
<dbReference type="InterPro" id="IPR008979">
    <property type="entry name" value="Galactose-bd-like_sf"/>
</dbReference>
<comment type="caution">
    <text evidence="4">The sequence shown here is derived from an EMBL/GenBank/DDBJ whole genome shotgun (WGS) entry which is preliminary data.</text>
</comment>
<name>A0ABR7CCT0_9BACE</name>
<evidence type="ECO:0000313" key="5">
    <source>
        <dbReference type="Proteomes" id="UP000600600"/>
    </source>
</evidence>
<feature type="domain" description="BT-3987-like N-terminal" evidence="3">
    <location>
        <begin position="57"/>
        <end position="165"/>
    </location>
</feature>
<dbReference type="Pfam" id="PF08522">
    <property type="entry name" value="BT_3987-like_N"/>
    <property type="match status" value="1"/>
</dbReference>
<sequence length="345" mass="38891">MNHINYRKYSLIAISLISLCLFSACDEDEYEEKTVGNDTIQKVYLSNGVSPMDFMDMVMQFNPSDIPDKAEYKVPVRITSPLSTDVTVTLEIGDLEAVTTYNATHGTKYALPVEGTYEFTKNTATIKAGDYVSADSACLTLSNFAAMNLSGKYLFPMKLKDVSDSKVALSTNMNQMYCALINNCINVDPGESELGNGTFIADRNWYIDSTPYSRDVAYLVDGKDANVNKYDKWLVTGHDKEVTLVFNFKKEVTFNGISMGTTTAFSNKANVKNVDIYTSENKNDWKLVGSKLFPQPDKIKNNIVKFYTPITTQYLKLHFLDSWQQNSYGEYQIGISEFNLIKWPE</sequence>
<proteinExistence type="predicted"/>
<evidence type="ECO:0000313" key="4">
    <source>
        <dbReference type="EMBL" id="MBC5605601.1"/>
    </source>
</evidence>
<organism evidence="4 5">
    <name type="scientific">Bacteroides difficilis</name>
    <dbReference type="NCBI Taxonomy" id="2763021"/>
    <lineage>
        <taxon>Bacteria</taxon>
        <taxon>Pseudomonadati</taxon>
        <taxon>Bacteroidota</taxon>
        <taxon>Bacteroidia</taxon>
        <taxon>Bacteroidales</taxon>
        <taxon>Bacteroidaceae</taxon>
        <taxon>Bacteroides</taxon>
    </lineage>
</organism>
<dbReference type="Gene3D" id="2.60.40.1740">
    <property type="entry name" value="hypothetical protein (bacova_03559)"/>
    <property type="match status" value="1"/>
</dbReference>
<evidence type="ECO:0000256" key="1">
    <source>
        <dbReference type="SAM" id="SignalP"/>
    </source>
</evidence>
<dbReference type="EMBL" id="JACOOE010000006">
    <property type="protein sequence ID" value="MBC5605601.1"/>
    <property type="molecule type" value="Genomic_DNA"/>
</dbReference>
<dbReference type="PROSITE" id="PS51257">
    <property type="entry name" value="PROKAR_LIPOPROTEIN"/>
    <property type="match status" value="1"/>
</dbReference>
<gene>
    <name evidence="4" type="ORF">H8S67_13085</name>
</gene>
<accession>A0ABR7CCT0</accession>
<protein>
    <submittedName>
        <fullName evidence="4">DUF1735 domain-containing protein</fullName>
    </submittedName>
</protein>
<dbReference type="Pfam" id="PF00754">
    <property type="entry name" value="F5_F8_type_C"/>
    <property type="match status" value="1"/>
</dbReference>
<dbReference type="InterPro" id="IPR000421">
    <property type="entry name" value="FA58C"/>
</dbReference>
<dbReference type="RefSeq" id="WP_186967569.1">
    <property type="nucleotide sequence ID" value="NZ_JACOOE010000006.1"/>
</dbReference>
<evidence type="ECO:0000259" key="3">
    <source>
        <dbReference type="Pfam" id="PF08522"/>
    </source>
</evidence>
<keyword evidence="5" id="KW-1185">Reference proteome</keyword>
<feature type="domain" description="F5/8 type C" evidence="2">
    <location>
        <begin position="215"/>
        <end position="326"/>
    </location>
</feature>
<feature type="signal peptide" evidence="1">
    <location>
        <begin position="1"/>
        <end position="23"/>
    </location>
</feature>
<keyword evidence="1" id="KW-0732">Signal</keyword>
<dbReference type="InterPro" id="IPR013728">
    <property type="entry name" value="BT_3987-like_N"/>
</dbReference>
<dbReference type="Proteomes" id="UP000600600">
    <property type="component" value="Unassembled WGS sequence"/>
</dbReference>
<feature type="chain" id="PRO_5045400082" evidence="1">
    <location>
        <begin position="24"/>
        <end position="345"/>
    </location>
</feature>